<proteinExistence type="predicted"/>
<keyword evidence="3" id="KW-1185">Reference proteome</keyword>
<evidence type="ECO:0000313" key="2">
    <source>
        <dbReference type="EMBL" id="QEG24779.1"/>
    </source>
</evidence>
<evidence type="ECO:0000313" key="3">
    <source>
        <dbReference type="Proteomes" id="UP000322214"/>
    </source>
</evidence>
<feature type="region of interest" description="Disordered" evidence="1">
    <location>
        <begin position="44"/>
        <end position="63"/>
    </location>
</feature>
<evidence type="ECO:0000256" key="1">
    <source>
        <dbReference type="SAM" id="MobiDB-lite"/>
    </source>
</evidence>
<dbReference type="EMBL" id="CP042912">
    <property type="protein sequence ID" value="QEG24779.1"/>
    <property type="molecule type" value="Genomic_DNA"/>
</dbReference>
<reference evidence="2 3" key="1">
    <citation type="submission" date="2019-08" db="EMBL/GenBank/DDBJ databases">
        <title>Deep-cultivation of Planctomycetes and their phenomic and genomic characterization uncovers novel biology.</title>
        <authorList>
            <person name="Wiegand S."/>
            <person name="Jogler M."/>
            <person name="Boedeker C."/>
            <person name="Pinto D."/>
            <person name="Vollmers J."/>
            <person name="Rivas-Marin E."/>
            <person name="Kohn T."/>
            <person name="Peeters S.H."/>
            <person name="Heuer A."/>
            <person name="Rast P."/>
            <person name="Oberbeckmann S."/>
            <person name="Bunk B."/>
            <person name="Jeske O."/>
            <person name="Meyerdierks A."/>
            <person name="Storesund J.E."/>
            <person name="Kallscheuer N."/>
            <person name="Luecker S."/>
            <person name="Lage O.M."/>
            <person name="Pohl T."/>
            <person name="Merkel B.J."/>
            <person name="Hornburger P."/>
            <person name="Mueller R.-W."/>
            <person name="Bruemmer F."/>
            <person name="Labrenz M."/>
            <person name="Spormann A.M."/>
            <person name="Op den Camp H."/>
            <person name="Overmann J."/>
            <person name="Amann R."/>
            <person name="Jetten M.S.M."/>
            <person name="Mascher T."/>
            <person name="Medema M.H."/>
            <person name="Devos D.P."/>
            <person name="Kaster A.-K."/>
            <person name="Ovreas L."/>
            <person name="Rohde M."/>
            <person name="Galperin M.Y."/>
            <person name="Jogler C."/>
        </authorList>
    </citation>
    <scope>NUCLEOTIDE SEQUENCE [LARGE SCALE GENOMIC DNA]</scope>
    <source>
        <strain evidence="2 3">FC18</strain>
    </source>
</reference>
<evidence type="ECO:0008006" key="4">
    <source>
        <dbReference type="Google" id="ProtNLM"/>
    </source>
</evidence>
<dbReference type="OrthoDB" id="288620at2"/>
<sequence length="63" mass="7082">MRTIEVTVSPDGQSKVEAIGYQGNTCREATKVFREALGASKTETKKPELYESQNQFNEQKESL</sequence>
<organism evidence="2 3">
    <name type="scientific">Mariniblastus fucicola</name>
    <dbReference type="NCBI Taxonomy" id="980251"/>
    <lineage>
        <taxon>Bacteria</taxon>
        <taxon>Pseudomonadati</taxon>
        <taxon>Planctomycetota</taxon>
        <taxon>Planctomycetia</taxon>
        <taxon>Pirellulales</taxon>
        <taxon>Pirellulaceae</taxon>
        <taxon>Mariniblastus</taxon>
    </lineage>
</organism>
<dbReference type="Pfam" id="PF11211">
    <property type="entry name" value="DUF2997"/>
    <property type="match status" value="1"/>
</dbReference>
<accession>A0A5B9PGQ2</accession>
<dbReference type="InterPro" id="IPR021375">
    <property type="entry name" value="DUF2997"/>
</dbReference>
<dbReference type="AlphaFoldDB" id="A0A5B9PGQ2"/>
<protein>
    <recommendedName>
        <fullName evidence="4">DUF2997 domain-containing protein</fullName>
    </recommendedName>
</protein>
<dbReference type="STRING" id="980251.GCA_001642875_00867"/>
<name>A0A5B9PGQ2_9BACT</name>
<dbReference type="KEGG" id="mff:MFFC18_47020"/>
<dbReference type="Proteomes" id="UP000322214">
    <property type="component" value="Chromosome"/>
</dbReference>
<gene>
    <name evidence="2" type="ORF">MFFC18_47020</name>
</gene>
<dbReference type="RefSeq" id="WP_075083666.1">
    <property type="nucleotide sequence ID" value="NZ_CP042912.1"/>
</dbReference>